<sequence length="215" mass="25448">MKKQLITAIVCLFILLLFGMIIPVARDIVRLIGLFVPVLLWVLFIRNRQKRKQPLKKRAVRILFFLLIVFGGVLITCFGGGYYQEFIHRIYPFEYGYNGFKDYVYPVLWGINWALLVYCTASLCHSIKNHFFQVVAAAVLILVFNVLQYQYVRFLYLWREYDDEMINVTIWFLFAVVLHTFRVLLKIEVNSKAANVSYWMAVLLFLCLWLLRPVI</sequence>
<reference evidence="2" key="2">
    <citation type="journal article" date="2021" name="PeerJ">
        <title>Extensive microbial diversity within the chicken gut microbiome revealed by metagenomics and culture.</title>
        <authorList>
            <person name="Gilroy R."/>
            <person name="Ravi A."/>
            <person name="Getino M."/>
            <person name="Pursley I."/>
            <person name="Horton D.L."/>
            <person name="Alikhan N.F."/>
            <person name="Baker D."/>
            <person name="Gharbi K."/>
            <person name="Hall N."/>
            <person name="Watson M."/>
            <person name="Adriaenssens E.M."/>
            <person name="Foster-Nyarko E."/>
            <person name="Jarju S."/>
            <person name="Secka A."/>
            <person name="Antonio M."/>
            <person name="Oren A."/>
            <person name="Chaudhuri R.R."/>
            <person name="La Ragione R."/>
            <person name="Hildebrand F."/>
            <person name="Pallen M.J."/>
        </authorList>
    </citation>
    <scope>NUCLEOTIDE SEQUENCE</scope>
    <source>
        <strain evidence="2">CHK158-818</strain>
    </source>
</reference>
<feature type="transmembrane region" description="Helical" evidence="1">
    <location>
        <begin position="59"/>
        <end position="83"/>
    </location>
</feature>
<evidence type="ECO:0000256" key="1">
    <source>
        <dbReference type="SAM" id="Phobius"/>
    </source>
</evidence>
<feature type="transmembrane region" description="Helical" evidence="1">
    <location>
        <begin position="196"/>
        <end position="214"/>
    </location>
</feature>
<name>A0A9D1SD22_9BACT</name>
<dbReference type="EMBL" id="DVNA01000170">
    <property type="protein sequence ID" value="HIU55655.1"/>
    <property type="molecule type" value="Genomic_DNA"/>
</dbReference>
<evidence type="ECO:0000313" key="3">
    <source>
        <dbReference type="Proteomes" id="UP000824112"/>
    </source>
</evidence>
<reference evidence="2" key="1">
    <citation type="submission" date="2020-10" db="EMBL/GenBank/DDBJ databases">
        <authorList>
            <person name="Gilroy R."/>
        </authorList>
    </citation>
    <scope>NUCLEOTIDE SEQUENCE</scope>
    <source>
        <strain evidence="2">CHK158-818</strain>
    </source>
</reference>
<keyword evidence="1" id="KW-0812">Transmembrane</keyword>
<feature type="transmembrane region" description="Helical" evidence="1">
    <location>
        <begin position="5"/>
        <end position="22"/>
    </location>
</feature>
<feature type="transmembrane region" description="Helical" evidence="1">
    <location>
        <begin position="28"/>
        <end position="47"/>
    </location>
</feature>
<feature type="transmembrane region" description="Helical" evidence="1">
    <location>
        <begin position="164"/>
        <end position="184"/>
    </location>
</feature>
<organism evidence="2 3">
    <name type="scientific">Candidatus Gallibacteroides avistercoris</name>
    <dbReference type="NCBI Taxonomy" id="2840833"/>
    <lineage>
        <taxon>Bacteria</taxon>
        <taxon>Pseudomonadati</taxon>
        <taxon>Bacteroidota</taxon>
        <taxon>Bacteroidia</taxon>
        <taxon>Bacteroidales</taxon>
        <taxon>Bacteroidaceae</taxon>
        <taxon>Bacteroidaceae incertae sedis</taxon>
        <taxon>Candidatus Gallibacteroides</taxon>
    </lineage>
</organism>
<accession>A0A9D1SD22</accession>
<feature type="transmembrane region" description="Helical" evidence="1">
    <location>
        <begin position="103"/>
        <end position="124"/>
    </location>
</feature>
<comment type="caution">
    <text evidence="2">The sequence shown here is derived from an EMBL/GenBank/DDBJ whole genome shotgun (WGS) entry which is preliminary data.</text>
</comment>
<keyword evidence="1" id="KW-0472">Membrane</keyword>
<evidence type="ECO:0000313" key="2">
    <source>
        <dbReference type="EMBL" id="HIU55655.1"/>
    </source>
</evidence>
<dbReference type="AlphaFoldDB" id="A0A9D1SD22"/>
<protein>
    <submittedName>
        <fullName evidence="2">Uncharacterized protein</fullName>
    </submittedName>
</protein>
<keyword evidence="1" id="KW-1133">Transmembrane helix</keyword>
<feature type="transmembrane region" description="Helical" evidence="1">
    <location>
        <begin position="131"/>
        <end position="152"/>
    </location>
</feature>
<gene>
    <name evidence="2" type="ORF">IAB03_07625</name>
</gene>
<dbReference type="Proteomes" id="UP000824112">
    <property type="component" value="Unassembled WGS sequence"/>
</dbReference>
<proteinExistence type="predicted"/>